<reference evidence="1 2" key="1">
    <citation type="submission" date="2017-03" db="EMBL/GenBank/DDBJ databases">
        <title>Genomes of endolithic fungi from Antarctica.</title>
        <authorList>
            <person name="Coleine C."/>
            <person name="Masonjones S."/>
            <person name="Stajich J.E."/>
        </authorList>
    </citation>
    <scope>NUCLEOTIDE SEQUENCE [LARGE SCALE GENOMIC DNA]</scope>
    <source>
        <strain evidence="1 2">CCFEE 5311</strain>
    </source>
</reference>
<sequence length="75" mass="8284">MLVLIVDSVISGLPILDVFNDNAKANTLPLVLYSDLIAATNFFKNLSNPAVDEPNKSTKPTNDYYPAKKSIRLFI</sequence>
<dbReference type="Proteomes" id="UP000310066">
    <property type="component" value="Unassembled WGS sequence"/>
</dbReference>
<proteinExistence type="predicted"/>
<dbReference type="EMBL" id="NAJP01000080">
    <property type="protein sequence ID" value="TKA34503.1"/>
    <property type="molecule type" value="Genomic_DNA"/>
</dbReference>
<comment type="caution">
    <text evidence="1">The sequence shown here is derived from an EMBL/GenBank/DDBJ whole genome shotgun (WGS) entry which is preliminary data.</text>
</comment>
<organism evidence="1 2">
    <name type="scientific">Friedmanniomyces endolithicus</name>
    <dbReference type="NCBI Taxonomy" id="329885"/>
    <lineage>
        <taxon>Eukaryota</taxon>
        <taxon>Fungi</taxon>
        <taxon>Dikarya</taxon>
        <taxon>Ascomycota</taxon>
        <taxon>Pezizomycotina</taxon>
        <taxon>Dothideomycetes</taxon>
        <taxon>Dothideomycetidae</taxon>
        <taxon>Mycosphaerellales</taxon>
        <taxon>Teratosphaeriaceae</taxon>
        <taxon>Friedmanniomyces</taxon>
    </lineage>
</organism>
<accession>A0A4U0UG06</accession>
<evidence type="ECO:0000313" key="1">
    <source>
        <dbReference type="EMBL" id="TKA34503.1"/>
    </source>
</evidence>
<gene>
    <name evidence="1" type="ORF">B0A54_14206</name>
</gene>
<protein>
    <submittedName>
        <fullName evidence="1">Uncharacterized protein</fullName>
    </submittedName>
</protein>
<dbReference type="AlphaFoldDB" id="A0A4U0UG06"/>
<name>A0A4U0UG06_9PEZI</name>
<evidence type="ECO:0000313" key="2">
    <source>
        <dbReference type="Proteomes" id="UP000310066"/>
    </source>
</evidence>